<sequence length="593" mass="67918">MVEVDSGVHEIMDEAYIRAKKCIDECKSFVFEAGAGSGKTYSLVQCLKYIINDKAISLLDKGQRIACITYTNVAKNEIEDRTDSHPCVYASTIHSFCWSLMCGFQAEMRTLLPSIGKWAKRIEEFEGGLSNQAILYDLGWPSIDENLITLHHDDVLALAKILLEKQKFQRIVYSKYPIIFIDEYQDTDQGFMEAILSVIGKTENAILLGLFGDHWQRIYGSKTCGKVSCPSLEVINKQSNFRSAKPVVEVLNRIRPDLLQLPEKANVSGEVRVFHTNGWNGVRRTGSHWSGDLPAEDAHNALSFVKEELAKNGWGQEIKILMLTHKLLASEQGYLHLAEVFPNSEKYIKREDPYMAFFIDVIEVFCDEYLAFHYGKAFSIMEAFFIKSQTSEDKRKIKQDIDQLIEIRKVGNISDMIEFIGHAYSLRLPQRLIEQEQIYREILEIPLEERDDRQSIIAKRRSELGEVPYKEVIEVSKFVNEFTPFSTNHGVKGSEFTNVLVVIGRGWSQYNFNQMLEWMSDQVPMSKEATFERNRNLFYVACSRAKERLSILFTQELSANAIDTLNRLFGRDNVFDIAESGRIGQEQKGTSPF</sequence>
<dbReference type="SUPFAM" id="SSF52540">
    <property type="entry name" value="P-loop containing nucleoside triphosphate hydrolases"/>
    <property type="match status" value="1"/>
</dbReference>
<dbReference type="InterPro" id="IPR000212">
    <property type="entry name" value="DNA_helicase_UvrD/REP"/>
</dbReference>
<name>A0A6N7RLA5_9ACTN</name>
<dbReference type="EMBL" id="VTFY01000004">
    <property type="protein sequence ID" value="MRX82115.1"/>
    <property type="molecule type" value="Genomic_DNA"/>
</dbReference>
<dbReference type="Proteomes" id="UP000438093">
    <property type="component" value="Unassembled WGS sequence"/>
</dbReference>
<evidence type="ECO:0000313" key="1">
    <source>
        <dbReference type="EMBL" id="MRX82115.1"/>
    </source>
</evidence>
<proteinExistence type="predicted"/>
<reference evidence="2" key="1">
    <citation type="submission" date="2019-08" db="EMBL/GenBank/DDBJ databases">
        <title>Arthrobacter sp. nov., isolated from plateau pika and Tibetan wild ass.</title>
        <authorList>
            <person name="Ge Y."/>
        </authorList>
    </citation>
    <scope>NUCLEOTIDE SEQUENCE [LARGE SCALE GENOMIC DNA]</scope>
    <source>
        <strain evidence="2">HF-4214</strain>
    </source>
</reference>
<keyword evidence="2" id="KW-1185">Reference proteome</keyword>
<dbReference type="PANTHER" id="PTHR11070:SF2">
    <property type="entry name" value="ATP-DEPENDENT DNA HELICASE SRS2"/>
    <property type="match status" value="1"/>
</dbReference>
<dbReference type="PANTHER" id="PTHR11070">
    <property type="entry name" value="UVRD / RECB / PCRA DNA HELICASE FAMILY MEMBER"/>
    <property type="match status" value="1"/>
</dbReference>
<accession>A0A6N7RLA5</accession>
<dbReference type="RefSeq" id="WP_154332993.1">
    <property type="nucleotide sequence ID" value="NZ_VTFY01000004.1"/>
</dbReference>
<dbReference type="InterPro" id="IPR027417">
    <property type="entry name" value="P-loop_NTPase"/>
</dbReference>
<dbReference type="AlphaFoldDB" id="A0A6N7RLA5"/>
<comment type="caution">
    <text evidence="1">The sequence shown here is derived from an EMBL/GenBank/DDBJ whole genome shotgun (WGS) entry which is preliminary data.</text>
</comment>
<dbReference type="Gene3D" id="3.40.50.300">
    <property type="entry name" value="P-loop containing nucleotide triphosphate hydrolases"/>
    <property type="match status" value="2"/>
</dbReference>
<evidence type="ECO:0000313" key="2">
    <source>
        <dbReference type="Proteomes" id="UP000438093"/>
    </source>
</evidence>
<gene>
    <name evidence="1" type="ORF">GJG86_06380</name>
</gene>
<dbReference type="Pfam" id="PF13245">
    <property type="entry name" value="AAA_19"/>
    <property type="match status" value="1"/>
</dbReference>
<protein>
    <submittedName>
        <fullName evidence="1">AAA family ATPase</fullName>
    </submittedName>
</protein>
<dbReference type="GO" id="GO:0000725">
    <property type="term" value="P:recombinational repair"/>
    <property type="evidence" value="ECO:0007669"/>
    <property type="project" value="TreeGrafter"/>
</dbReference>
<organism evidence="1 2">
    <name type="scientific">Eggerthella guodeyinii</name>
    <dbReference type="NCBI Taxonomy" id="2690837"/>
    <lineage>
        <taxon>Bacteria</taxon>
        <taxon>Bacillati</taxon>
        <taxon>Actinomycetota</taxon>
        <taxon>Coriobacteriia</taxon>
        <taxon>Eggerthellales</taxon>
        <taxon>Eggerthellaceae</taxon>
        <taxon>Eggerthella</taxon>
    </lineage>
</organism>
<dbReference type="GO" id="GO:0003677">
    <property type="term" value="F:DNA binding"/>
    <property type="evidence" value="ECO:0007669"/>
    <property type="project" value="InterPro"/>
</dbReference>
<dbReference type="GO" id="GO:0043138">
    <property type="term" value="F:3'-5' DNA helicase activity"/>
    <property type="evidence" value="ECO:0007669"/>
    <property type="project" value="TreeGrafter"/>
</dbReference>
<dbReference type="GO" id="GO:0005524">
    <property type="term" value="F:ATP binding"/>
    <property type="evidence" value="ECO:0007669"/>
    <property type="project" value="InterPro"/>
</dbReference>